<organism evidence="4 5">
    <name type="scientific">Pseudomonas fluorescens LMG 5329</name>
    <dbReference type="NCBI Taxonomy" id="1324332"/>
    <lineage>
        <taxon>Bacteria</taxon>
        <taxon>Pseudomonadati</taxon>
        <taxon>Pseudomonadota</taxon>
        <taxon>Gammaproteobacteria</taxon>
        <taxon>Pseudomonadales</taxon>
        <taxon>Pseudomonadaceae</taxon>
        <taxon>Pseudomonas</taxon>
    </lineage>
</organism>
<dbReference type="OrthoDB" id="2356263at2"/>
<dbReference type="InterPro" id="IPR001647">
    <property type="entry name" value="HTH_TetR"/>
</dbReference>
<evidence type="ECO:0000256" key="2">
    <source>
        <dbReference type="PROSITE-ProRule" id="PRU00335"/>
    </source>
</evidence>
<dbReference type="SUPFAM" id="SSF48498">
    <property type="entry name" value="Tetracyclin repressor-like, C-terminal domain"/>
    <property type="match status" value="1"/>
</dbReference>
<dbReference type="SUPFAM" id="SSF46689">
    <property type="entry name" value="Homeodomain-like"/>
    <property type="match status" value="1"/>
</dbReference>
<dbReference type="Gene3D" id="1.10.357.10">
    <property type="entry name" value="Tetracycline Repressor, domain 2"/>
    <property type="match status" value="1"/>
</dbReference>
<dbReference type="InterPro" id="IPR041586">
    <property type="entry name" value="PsrA_TetR_C"/>
</dbReference>
<dbReference type="PANTHER" id="PTHR30055">
    <property type="entry name" value="HTH-TYPE TRANSCRIPTIONAL REGULATOR RUTR"/>
    <property type="match status" value="1"/>
</dbReference>
<dbReference type="GO" id="GO:0003700">
    <property type="term" value="F:DNA-binding transcription factor activity"/>
    <property type="evidence" value="ECO:0007669"/>
    <property type="project" value="TreeGrafter"/>
</dbReference>
<dbReference type="InterPro" id="IPR009057">
    <property type="entry name" value="Homeodomain-like_sf"/>
</dbReference>
<evidence type="ECO:0000259" key="3">
    <source>
        <dbReference type="PROSITE" id="PS50977"/>
    </source>
</evidence>
<dbReference type="Pfam" id="PF17939">
    <property type="entry name" value="TetR_C_30"/>
    <property type="match status" value="1"/>
</dbReference>
<dbReference type="Proteomes" id="UP000030060">
    <property type="component" value="Unassembled WGS sequence"/>
</dbReference>
<dbReference type="InterPro" id="IPR036271">
    <property type="entry name" value="Tet_transcr_reg_TetR-rel_C_sf"/>
</dbReference>
<name>A0A0A1YZU3_PSEFL</name>
<keyword evidence="1 2" id="KW-0238">DNA-binding</keyword>
<evidence type="ECO:0000313" key="4">
    <source>
        <dbReference type="EMBL" id="KGE67463.1"/>
    </source>
</evidence>
<dbReference type="PANTHER" id="PTHR30055:SF235">
    <property type="entry name" value="TRANSCRIPTIONAL REGULATORY PROTEIN"/>
    <property type="match status" value="1"/>
</dbReference>
<comment type="caution">
    <text evidence="4">The sequence shown here is derived from an EMBL/GenBank/DDBJ whole genome shotgun (WGS) entry which is preliminary data.</text>
</comment>
<evidence type="ECO:0000313" key="5">
    <source>
        <dbReference type="Proteomes" id="UP000030060"/>
    </source>
</evidence>
<sequence length="252" mass="27760">MVAKKVSAPNITKTRLLDATEALFIKYGYDAVLLRQITERAQVNLAAVNYHFGDKDSLMQTLLKQRLEPLNEQRLELLARCEAQADGPLDCDTLLGVLFAPAMGLERSDPASASGEGRSFIRFLGRVYSDTSPFIQEYLKVHYQPVFQRFFEAFALALPDLPRNELGVRLQFALKAISGVMAGTELRLLMNSMSLGRPATDAEVMAKLITLVSAAIRVPQQSPEADHALAKVLDTQRAIREQSAAPASKAAR</sequence>
<dbReference type="PROSITE" id="PS50977">
    <property type="entry name" value="HTH_TETR_2"/>
    <property type="match status" value="1"/>
</dbReference>
<dbReference type="EMBL" id="ASGY01000089">
    <property type="protein sequence ID" value="KGE67463.1"/>
    <property type="molecule type" value="Genomic_DNA"/>
</dbReference>
<proteinExistence type="predicted"/>
<dbReference type="PRINTS" id="PR00455">
    <property type="entry name" value="HTHTETR"/>
</dbReference>
<accession>A0A0A1YZU3</accession>
<dbReference type="RefSeq" id="WP_038846067.1">
    <property type="nucleotide sequence ID" value="NZ_ASGY01000089.1"/>
</dbReference>
<dbReference type="AlphaFoldDB" id="A0A0A1YZU3"/>
<dbReference type="InterPro" id="IPR050109">
    <property type="entry name" value="HTH-type_TetR-like_transc_reg"/>
</dbReference>
<evidence type="ECO:0000256" key="1">
    <source>
        <dbReference type="ARBA" id="ARBA00023125"/>
    </source>
</evidence>
<protein>
    <submittedName>
        <fullName evidence="4">TetR family transcriptional regulator</fullName>
    </submittedName>
</protein>
<feature type="domain" description="HTH tetR-type" evidence="3">
    <location>
        <begin position="10"/>
        <end position="70"/>
    </location>
</feature>
<feature type="DNA-binding region" description="H-T-H motif" evidence="2">
    <location>
        <begin position="33"/>
        <end position="52"/>
    </location>
</feature>
<reference evidence="4 5" key="1">
    <citation type="journal article" date="2013" name="Genome Announc.">
        <title>Draft Genome Sequence of Pseudomonas fluorescens LMG 5329, a White Line-Inducing Principle-Producing Bioindicator for the Mushroom Pathogen Pseudomonas tolaasii.</title>
        <authorList>
            <person name="Ghequire M.G."/>
            <person name="Rokni-Zadeh H."/>
            <person name="Zarrineh P."/>
            <person name="De Mot R."/>
        </authorList>
    </citation>
    <scope>NUCLEOTIDE SEQUENCE [LARGE SCALE GENOMIC DNA]</scope>
    <source>
        <strain evidence="4 5">LMG 5329</strain>
    </source>
</reference>
<dbReference type="Pfam" id="PF00440">
    <property type="entry name" value="TetR_N"/>
    <property type="match status" value="1"/>
</dbReference>
<dbReference type="GO" id="GO:0000976">
    <property type="term" value="F:transcription cis-regulatory region binding"/>
    <property type="evidence" value="ECO:0007669"/>
    <property type="project" value="TreeGrafter"/>
</dbReference>
<gene>
    <name evidence="4" type="ORF">K814_0113240</name>
</gene>